<dbReference type="Gene3D" id="3.40.50.2300">
    <property type="match status" value="1"/>
</dbReference>
<dbReference type="InterPro" id="IPR020449">
    <property type="entry name" value="Tscrpt_reg_AraC-type_HTH"/>
</dbReference>
<keyword evidence="1" id="KW-0805">Transcription regulation</keyword>
<dbReference type="STRING" id="264697.ABE28_019470"/>
<dbReference type="Pfam" id="PF00072">
    <property type="entry name" value="Response_reg"/>
    <property type="match status" value="1"/>
</dbReference>
<dbReference type="SMART" id="SM00448">
    <property type="entry name" value="REC"/>
    <property type="match status" value="1"/>
</dbReference>
<accession>A0A1B3XTK9</accession>
<evidence type="ECO:0000256" key="2">
    <source>
        <dbReference type="ARBA" id="ARBA00023125"/>
    </source>
</evidence>
<evidence type="ECO:0000259" key="6">
    <source>
        <dbReference type="PROSITE" id="PS50110"/>
    </source>
</evidence>
<dbReference type="InterPro" id="IPR011006">
    <property type="entry name" value="CheY-like_superfamily"/>
</dbReference>
<dbReference type="PANTHER" id="PTHR43280:SF2">
    <property type="entry name" value="HTH-TYPE TRANSCRIPTIONAL REGULATOR EXSA"/>
    <property type="match status" value="1"/>
</dbReference>
<dbReference type="SMART" id="SM00342">
    <property type="entry name" value="HTH_ARAC"/>
    <property type="match status" value="1"/>
</dbReference>
<keyword evidence="4" id="KW-0597">Phosphoprotein</keyword>
<dbReference type="OrthoDB" id="9788446at2"/>
<protein>
    <submittedName>
        <fullName evidence="7">DNA-binding response regulator</fullName>
    </submittedName>
</protein>
<sequence length="232" mass="26657">MNVLLVDDEPLVLEQMEYMIQSIFPFWTFHKAADAVQALTINQTHKINLAFLDINLPGRSGLEFGEDLRALNKEVEIIMVTAHQSFDYAQQSIRIGVVDYLTKPVIESELHKVLSKYQESGATQNYSSLIHHSLTFIHENFAEKISLSDIAREVHTNPTYLSRKFHEEVGTSFSEYLMHYRIKAAKRALIANTNWSISDVAENSGFNSQHYFSTLFRKIEGITPKEFREKGK</sequence>
<dbReference type="RefSeq" id="WP_064465527.1">
    <property type="nucleotide sequence ID" value="NZ_CP017080.1"/>
</dbReference>
<dbReference type="PROSITE" id="PS01124">
    <property type="entry name" value="HTH_ARAC_FAMILY_2"/>
    <property type="match status" value="1"/>
</dbReference>
<dbReference type="KEGG" id="bmur:ABE28_019470"/>
<dbReference type="InterPro" id="IPR018062">
    <property type="entry name" value="HTH_AraC-typ_CS"/>
</dbReference>
<dbReference type="InterPro" id="IPR001789">
    <property type="entry name" value="Sig_transdc_resp-reg_receiver"/>
</dbReference>
<dbReference type="PANTHER" id="PTHR43280">
    <property type="entry name" value="ARAC-FAMILY TRANSCRIPTIONAL REGULATOR"/>
    <property type="match status" value="1"/>
</dbReference>
<keyword evidence="2 7" id="KW-0238">DNA-binding</keyword>
<dbReference type="SUPFAM" id="SSF52172">
    <property type="entry name" value="CheY-like"/>
    <property type="match status" value="1"/>
</dbReference>
<evidence type="ECO:0000256" key="1">
    <source>
        <dbReference type="ARBA" id="ARBA00023015"/>
    </source>
</evidence>
<dbReference type="SUPFAM" id="SSF46689">
    <property type="entry name" value="Homeodomain-like"/>
    <property type="match status" value="2"/>
</dbReference>
<feature type="modified residue" description="4-aspartylphosphate" evidence="4">
    <location>
        <position position="53"/>
    </location>
</feature>
<dbReference type="PROSITE" id="PS50110">
    <property type="entry name" value="RESPONSE_REGULATORY"/>
    <property type="match status" value="1"/>
</dbReference>
<dbReference type="InterPro" id="IPR009057">
    <property type="entry name" value="Homeodomain-like_sf"/>
</dbReference>
<evidence type="ECO:0000256" key="4">
    <source>
        <dbReference type="PROSITE-ProRule" id="PRU00169"/>
    </source>
</evidence>
<keyword evidence="3" id="KW-0804">Transcription</keyword>
<dbReference type="PRINTS" id="PR00032">
    <property type="entry name" value="HTHARAC"/>
</dbReference>
<dbReference type="PROSITE" id="PS00041">
    <property type="entry name" value="HTH_ARAC_FAMILY_1"/>
    <property type="match status" value="1"/>
</dbReference>
<gene>
    <name evidence="7" type="ORF">ABE28_019470</name>
</gene>
<keyword evidence="8" id="KW-1185">Reference proteome</keyword>
<dbReference type="EMBL" id="CP017080">
    <property type="protein sequence ID" value="AOH56552.1"/>
    <property type="molecule type" value="Genomic_DNA"/>
</dbReference>
<feature type="domain" description="Response regulatory" evidence="6">
    <location>
        <begin position="2"/>
        <end position="118"/>
    </location>
</feature>
<dbReference type="Pfam" id="PF12833">
    <property type="entry name" value="HTH_18"/>
    <property type="match status" value="1"/>
</dbReference>
<dbReference type="Proteomes" id="UP000077926">
    <property type="component" value="Chromosome"/>
</dbReference>
<evidence type="ECO:0000313" key="8">
    <source>
        <dbReference type="Proteomes" id="UP000077926"/>
    </source>
</evidence>
<name>A0A1B3XTK9_9BACI</name>
<dbReference type="InterPro" id="IPR018060">
    <property type="entry name" value="HTH_AraC"/>
</dbReference>
<dbReference type="CDD" id="cd17536">
    <property type="entry name" value="REC_YesN-like"/>
    <property type="match status" value="1"/>
</dbReference>
<evidence type="ECO:0000313" key="7">
    <source>
        <dbReference type="EMBL" id="AOH56552.1"/>
    </source>
</evidence>
<proteinExistence type="predicted"/>
<dbReference type="GO" id="GO:0003700">
    <property type="term" value="F:DNA-binding transcription factor activity"/>
    <property type="evidence" value="ECO:0007669"/>
    <property type="project" value="InterPro"/>
</dbReference>
<reference evidence="7 8" key="1">
    <citation type="submission" date="2016-08" db="EMBL/GenBank/DDBJ databases">
        <title>Complete genome sequence of Bacillus muralis G25-68, a strain with toxicity to nematodes.</title>
        <authorList>
            <person name="Zheng Z."/>
        </authorList>
    </citation>
    <scope>NUCLEOTIDE SEQUENCE [LARGE SCALE GENOMIC DNA]</scope>
    <source>
        <strain evidence="7 8">G25-68</strain>
    </source>
</reference>
<evidence type="ECO:0000259" key="5">
    <source>
        <dbReference type="PROSITE" id="PS01124"/>
    </source>
</evidence>
<dbReference type="GO" id="GO:0000160">
    <property type="term" value="P:phosphorelay signal transduction system"/>
    <property type="evidence" value="ECO:0007669"/>
    <property type="project" value="InterPro"/>
</dbReference>
<feature type="domain" description="HTH araC/xylS-type" evidence="5">
    <location>
        <begin position="131"/>
        <end position="230"/>
    </location>
</feature>
<dbReference type="Gene3D" id="1.10.10.60">
    <property type="entry name" value="Homeodomain-like"/>
    <property type="match status" value="2"/>
</dbReference>
<evidence type="ECO:0000256" key="3">
    <source>
        <dbReference type="ARBA" id="ARBA00023163"/>
    </source>
</evidence>
<dbReference type="AlphaFoldDB" id="A0A1B3XTK9"/>
<organism evidence="7 8">
    <name type="scientific">Peribacillus muralis</name>
    <dbReference type="NCBI Taxonomy" id="264697"/>
    <lineage>
        <taxon>Bacteria</taxon>
        <taxon>Bacillati</taxon>
        <taxon>Bacillota</taxon>
        <taxon>Bacilli</taxon>
        <taxon>Bacillales</taxon>
        <taxon>Bacillaceae</taxon>
        <taxon>Peribacillus</taxon>
    </lineage>
</organism>
<dbReference type="GO" id="GO:0043565">
    <property type="term" value="F:sequence-specific DNA binding"/>
    <property type="evidence" value="ECO:0007669"/>
    <property type="project" value="InterPro"/>
</dbReference>